<protein>
    <recommendedName>
        <fullName evidence="2">RBR-type E3 ubiquitin transferase</fullName>
        <ecNumber evidence="2">2.3.2.31</ecNumber>
    </recommendedName>
</protein>
<accession>A0A7R9QSH7</accession>
<dbReference type="AlphaFoldDB" id="A0A7R9QSH7"/>
<evidence type="ECO:0000256" key="6">
    <source>
        <dbReference type="ARBA" id="ARBA00022771"/>
    </source>
</evidence>
<feature type="region of interest" description="Disordered" evidence="9">
    <location>
        <begin position="25"/>
        <end position="104"/>
    </location>
</feature>
<dbReference type="InterPro" id="IPR044066">
    <property type="entry name" value="TRIAD_supradom"/>
</dbReference>
<evidence type="ECO:0000256" key="3">
    <source>
        <dbReference type="ARBA" id="ARBA00022679"/>
    </source>
</evidence>
<dbReference type="InterPro" id="IPR002867">
    <property type="entry name" value="IBR_dom"/>
</dbReference>
<feature type="compositionally biased region" description="Low complexity" evidence="9">
    <location>
        <begin position="384"/>
        <end position="399"/>
    </location>
</feature>
<keyword evidence="5" id="KW-0677">Repeat</keyword>
<dbReference type="Proteomes" id="UP000728032">
    <property type="component" value="Unassembled WGS sequence"/>
</dbReference>
<comment type="catalytic activity">
    <reaction evidence="1">
        <text>[E2 ubiquitin-conjugating enzyme]-S-ubiquitinyl-L-cysteine + [acceptor protein]-L-lysine = [E2 ubiquitin-conjugating enzyme]-L-cysteine + [acceptor protein]-N(6)-ubiquitinyl-L-lysine.</text>
        <dbReference type="EC" id="2.3.2.31"/>
    </reaction>
</comment>
<feature type="compositionally biased region" description="Polar residues" evidence="9">
    <location>
        <begin position="296"/>
        <end position="318"/>
    </location>
</feature>
<evidence type="ECO:0000259" key="10">
    <source>
        <dbReference type="PROSITE" id="PS51873"/>
    </source>
</evidence>
<keyword evidence="7" id="KW-0833">Ubl conjugation pathway</keyword>
<evidence type="ECO:0000256" key="5">
    <source>
        <dbReference type="ARBA" id="ARBA00022737"/>
    </source>
</evidence>
<feature type="non-terminal residue" evidence="11">
    <location>
        <position position="813"/>
    </location>
</feature>
<dbReference type="Pfam" id="PF01485">
    <property type="entry name" value="IBR"/>
    <property type="match status" value="1"/>
</dbReference>
<organism evidence="11">
    <name type="scientific">Oppiella nova</name>
    <dbReference type="NCBI Taxonomy" id="334625"/>
    <lineage>
        <taxon>Eukaryota</taxon>
        <taxon>Metazoa</taxon>
        <taxon>Ecdysozoa</taxon>
        <taxon>Arthropoda</taxon>
        <taxon>Chelicerata</taxon>
        <taxon>Arachnida</taxon>
        <taxon>Acari</taxon>
        <taxon>Acariformes</taxon>
        <taxon>Sarcoptiformes</taxon>
        <taxon>Oribatida</taxon>
        <taxon>Brachypylina</taxon>
        <taxon>Oppioidea</taxon>
        <taxon>Oppiidae</taxon>
        <taxon>Oppiella</taxon>
    </lineage>
</organism>
<dbReference type="InterPro" id="IPR013083">
    <property type="entry name" value="Znf_RING/FYVE/PHD"/>
</dbReference>
<evidence type="ECO:0000256" key="7">
    <source>
        <dbReference type="ARBA" id="ARBA00022786"/>
    </source>
</evidence>
<feature type="region of interest" description="Disordered" evidence="9">
    <location>
        <begin position="271"/>
        <end position="318"/>
    </location>
</feature>
<evidence type="ECO:0000256" key="2">
    <source>
        <dbReference type="ARBA" id="ARBA00012251"/>
    </source>
</evidence>
<reference evidence="11" key="1">
    <citation type="submission" date="2020-11" db="EMBL/GenBank/DDBJ databases">
        <authorList>
            <person name="Tran Van P."/>
        </authorList>
    </citation>
    <scope>NUCLEOTIDE SEQUENCE</scope>
</reference>
<dbReference type="EC" id="2.3.2.31" evidence="2"/>
<evidence type="ECO:0000256" key="9">
    <source>
        <dbReference type="SAM" id="MobiDB-lite"/>
    </source>
</evidence>
<feature type="domain" description="RING-type" evidence="10">
    <location>
        <begin position="492"/>
        <end position="740"/>
    </location>
</feature>
<name>A0A7R9QSH7_9ACAR</name>
<keyword evidence="6" id="KW-0863">Zinc-finger</keyword>
<dbReference type="PROSITE" id="PS51873">
    <property type="entry name" value="TRIAD"/>
    <property type="match status" value="1"/>
</dbReference>
<dbReference type="InterPro" id="IPR031127">
    <property type="entry name" value="E3_UB_ligase_RBR"/>
</dbReference>
<dbReference type="GO" id="GO:0016567">
    <property type="term" value="P:protein ubiquitination"/>
    <property type="evidence" value="ECO:0007669"/>
    <property type="project" value="InterPro"/>
</dbReference>
<dbReference type="GO" id="GO:0008270">
    <property type="term" value="F:zinc ion binding"/>
    <property type="evidence" value="ECO:0007669"/>
    <property type="project" value="UniProtKB-KW"/>
</dbReference>
<feature type="region of interest" description="Disordered" evidence="9">
    <location>
        <begin position="132"/>
        <end position="175"/>
    </location>
</feature>
<dbReference type="OrthoDB" id="1431934at2759"/>
<keyword evidence="12" id="KW-1185">Reference proteome</keyword>
<evidence type="ECO:0000256" key="1">
    <source>
        <dbReference type="ARBA" id="ARBA00001798"/>
    </source>
</evidence>
<evidence type="ECO:0000256" key="4">
    <source>
        <dbReference type="ARBA" id="ARBA00022723"/>
    </source>
</evidence>
<feature type="compositionally biased region" description="Low complexity" evidence="9">
    <location>
        <begin position="280"/>
        <end position="290"/>
    </location>
</feature>
<feature type="compositionally biased region" description="Polar residues" evidence="9">
    <location>
        <begin position="33"/>
        <end position="53"/>
    </location>
</feature>
<feature type="compositionally biased region" description="Polar residues" evidence="9">
    <location>
        <begin position="139"/>
        <end position="156"/>
    </location>
</feature>
<evidence type="ECO:0000313" key="12">
    <source>
        <dbReference type="Proteomes" id="UP000728032"/>
    </source>
</evidence>
<keyword evidence="4" id="KW-0479">Metal-binding</keyword>
<keyword evidence="3" id="KW-0808">Transferase</keyword>
<dbReference type="Gene3D" id="3.30.40.10">
    <property type="entry name" value="Zinc/RING finger domain, C3HC4 (zinc finger)"/>
    <property type="match status" value="1"/>
</dbReference>
<dbReference type="PANTHER" id="PTHR11685">
    <property type="entry name" value="RBR FAMILY RING FINGER AND IBR DOMAIN-CONTAINING"/>
    <property type="match status" value="1"/>
</dbReference>
<feature type="compositionally biased region" description="Basic and acidic residues" evidence="9">
    <location>
        <begin position="72"/>
        <end position="94"/>
    </location>
</feature>
<dbReference type="EMBL" id="CAJPVJ010009000">
    <property type="protein sequence ID" value="CAG2172281.1"/>
    <property type="molecule type" value="Genomic_DNA"/>
</dbReference>
<sequence>SDTHLSVINSHKKYRLITGRVRCLSSAPPSIRTEVQNTSNSSIRTKSPQNSSFHPREKQPPKPSPMSISPKPEGKIWLKPKPKSDEPDTPRKPSPEPLNKPNIFSDIRNDFEKMSAPTVQVNVEAFKKCTPPAPVQPMPRTTVQTKATDIRTTAVKSPSPDPTKAPNQKPINLTNKSVDNKYSADMTAIKSVPMNGKDVLDTFDSSEQSLKGYHKHSHQFSASGSDRHCGVSPYDHPLVPITPCTVYHIYCLSRIAIEIVDDNSSDSSELSFELVDRPPSRAASATTTASFERVSNRSSPSADPQQTPDGHQTTSDTPVQWAPTALTSASITESPNGLVPKTPSMDQMLEKLTILSHTPSIRSTTTTTVSPYVMVDQMMETLALESQPPSESSTTTLTEAMDDSDHNDVNRLYVCNDGIVFYKVVTRDHLIQDVMTFVAQMQELVSLPFNDVWNLIVDHNWDKEKLMSEVFDETSVPYNLLREMSIADTQVVNNFCRQCFNDTPKEEDGFALSCGHHYCNRCWAQYLTSRIESAVNIKEIRCAHDLCHRLVDWSLVEPLLVDQVVRDKLAQLVVNSFVNHRRGYRFCANTSCCRIVKMMTPGVQTIACVCDTEFCNRCGQRKHWPLPCELTREWALRVYSEIKGNFADIKSFCGVCRSTIVWKLVMSPMSKFELFFARIQSNSQMIVKETEVRDGLFKPHTSPPIAGDIVVLHHSFTSLYECRLYYGLFLVFAYFCQNTPQFDIFTQNLNAFESHLETLSKILMGDDGESHRKSDLLMTKTNCLRFKDQLINHITEGVDELYWSYDFQEFVAL</sequence>
<evidence type="ECO:0000313" key="11">
    <source>
        <dbReference type="EMBL" id="CAD7655094.1"/>
    </source>
</evidence>
<dbReference type="SUPFAM" id="SSF57850">
    <property type="entry name" value="RING/U-box"/>
    <property type="match status" value="2"/>
</dbReference>
<feature type="compositionally biased region" description="Polar residues" evidence="9">
    <location>
        <begin position="165"/>
        <end position="175"/>
    </location>
</feature>
<dbReference type="GO" id="GO:0061630">
    <property type="term" value="F:ubiquitin protein ligase activity"/>
    <property type="evidence" value="ECO:0007669"/>
    <property type="project" value="UniProtKB-EC"/>
</dbReference>
<keyword evidence="8" id="KW-0862">Zinc</keyword>
<proteinExistence type="predicted"/>
<feature type="region of interest" description="Disordered" evidence="9">
    <location>
        <begin position="384"/>
        <end position="403"/>
    </location>
</feature>
<dbReference type="EMBL" id="OC923825">
    <property type="protein sequence ID" value="CAD7655094.1"/>
    <property type="molecule type" value="Genomic_DNA"/>
</dbReference>
<gene>
    <name evidence="11" type="ORF">ONB1V03_LOCUS11739</name>
</gene>
<evidence type="ECO:0000256" key="8">
    <source>
        <dbReference type="ARBA" id="ARBA00022833"/>
    </source>
</evidence>